<feature type="region of interest" description="Disordered" evidence="1">
    <location>
        <begin position="23"/>
        <end position="59"/>
    </location>
</feature>
<dbReference type="EMBL" id="VTWT01000013">
    <property type="protein sequence ID" value="KAA9325153.1"/>
    <property type="molecule type" value="Genomic_DNA"/>
</dbReference>
<evidence type="ECO:0008006" key="4">
    <source>
        <dbReference type="Google" id="ProtNLM"/>
    </source>
</evidence>
<protein>
    <recommendedName>
        <fullName evidence="4">MlpB protein</fullName>
    </recommendedName>
</protein>
<dbReference type="RefSeq" id="WP_150905732.1">
    <property type="nucleotide sequence ID" value="NZ_VTWT01000013.1"/>
</dbReference>
<evidence type="ECO:0000313" key="3">
    <source>
        <dbReference type="Proteomes" id="UP000326570"/>
    </source>
</evidence>
<sequence>MKNYIILTGLFLGLFTASCSQQKPESGQASSPAEATQSVASTHAHDPATKASEANPMTETGLPKDLVCMVNNAYMGKKQFPVPFEDKMYYGCCEMCVKTIKNERSVRYAVDPVSGKEVDKSVAFIALKPGSSSGEVQYFESEKNYQASLN</sequence>
<name>A0A5N1IHL7_9BACT</name>
<dbReference type="AlphaFoldDB" id="A0A5N1IHL7"/>
<evidence type="ECO:0000313" key="2">
    <source>
        <dbReference type="EMBL" id="KAA9325153.1"/>
    </source>
</evidence>
<dbReference type="PROSITE" id="PS51257">
    <property type="entry name" value="PROKAR_LIPOPROTEIN"/>
    <property type="match status" value="1"/>
</dbReference>
<organism evidence="2 3">
    <name type="scientific">Adhaeribacter soli</name>
    <dbReference type="NCBI Taxonomy" id="2607655"/>
    <lineage>
        <taxon>Bacteria</taxon>
        <taxon>Pseudomonadati</taxon>
        <taxon>Bacteroidota</taxon>
        <taxon>Cytophagia</taxon>
        <taxon>Cytophagales</taxon>
        <taxon>Hymenobacteraceae</taxon>
        <taxon>Adhaeribacter</taxon>
    </lineage>
</organism>
<keyword evidence="3" id="KW-1185">Reference proteome</keyword>
<evidence type="ECO:0000256" key="1">
    <source>
        <dbReference type="SAM" id="MobiDB-lite"/>
    </source>
</evidence>
<dbReference type="Proteomes" id="UP000326570">
    <property type="component" value="Unassembled WGS sequence"/>
</dbReference>
<feature type="compositionally biased region" description="Polar residues" evidence="1">
    <location>
        <begin position="23"/>
        <end position="41"/>
    </location>
</feature>
<proteinExistence type="predicted"/>
<reference evidence="2 3" key="1">
    <citation type="submission" date="2019-09" db="EMBL/GenBank/DDBJ databases">
        <title>Genome sequence of Adhaeribacter sp. M2.</title>
        <authorList>
            <person name="Srinivasan S."/>
        </authorList>
    </citation>
    <scope>NUCLEOTIDE SEQUENCE [LARGE SCALE GENOMIC DNA]</scope>
    <source>
        <strain evidence="2 3">M2</strain>
    </source>
</reference>
<accession>A0A5N1IHL7</accession>
<comment type="caution">
    <text evidence="2">The sequence shown here is derived from an EMBL/GenBank/DDBJ whole genome shotgun (WGS) entry which is preliminary data.</text>
</comment>
<gene>
    <name evidence="2" type="ORF">F0P94_18130</name>
</gene>